<accession>A0A378NPX2</accession>
<dbReference type="EMBL" id="UGPP01000001">
    <property type="protein sequence ID" value="STY70454.1"/>
    <property type="molecule type" value="Genomic_DNA"/>
</dbReference>
<keyword evidence="2" id="KW-0805">Transcription regulation</keyword>
<keyword evidence="3" id="KW-0238">DNA-binding</keyword>
<sequence length="312" mass="35127">MEQNKDRLSIDVAKLYYKSDYSQQQIANKLNLSRPTVSRLLQHAKEKGFVQINIADPIEDNSSLEEALCEKYNLDVVKIAYAPLNTTNEIKKSISIKAADYLHEIAKDGDIIGVCWGTTIYNMALNLKHKALKGVQIVQLKGGISHSQSNTYAYEVVELFSEAFSTVGRYLPLPVMFDTVQIKELIEKDKHIKKILDLGRQANIAVFTVGTVKNDALLFRLGYIDKKDRDIIQNRAVGDICSRFFDAQGNICDKELDERTVGIKLEELKAKEKRILVAGSQRKITAIKAALQGEFANILVTDQYTAEELLKD</sequence>
<evidence type="ECO:0000256" key="3">
    <source>
        <dbReference type="ARBA" id="ARBA00023125"/>
    </source>
</evidence>
<keyword evidence="4" id="KW-0804">Transcription</keyword>
<comment type="similarity">
    <text evidence="1">Belongs to the SorC transcriptional regulatory family.</text>
</comment>
<evidence type="ECO:0000259" key="5">
    <source>
        <dbReference type="Pfam" id="PF04198"/>
    </source>
</evidence>
<evidence type="ECO:0000313" key="7">
    <source>
        <dbReference type="Proteomes" id="UP000255234"/>
    </source>
</evidence>
<dbReference type="Gene3D" id="1.10.10.60">
    <property type="entry name" value="Homeodomain-like"/>
    <property type="match status" value="1"/>
</dbReference>
<feature type="domain" description="Sugar-binding" evidence="5">
    <location>
        <begin position="57"/>
        <end position="311"/>
    </location>
</feature>
<gene>
    <name evidence="6" type="primary">deoR</name>
    <name evidence="6" type="ORF">NCTC10571_00591</name>
</gene>
<dbReference type="PANTHER" id="PTHR34294:SF1">
    <property type="entry name" value="TRANSCRIPTIONAL REGULATOR LSRR"/>
    <property type="match status" value="1"/>
</dbReference>
<evidence type="ECO:0000256" key="4">
    <source>
        <dbReference type="ARBA" id="ARBA00023163"/>
    </source>
</evidence>
<evidence type="ECO:0000256" key="1">
    <source>
        <dbReference type="ARBA" id="ARBA00010466"/>
    </source>
</evidence>
<dbReference type="Proteomes" id="UP000255234">
    <property type="component" value="Unassembled WGS sequence"/>
</dbReference>
<reference evidence="6 7" key="1">
    <citation type="submission" date="2018-06" db="EMBL/GenBank/DDBJ databases">
        <authorList>
            <consortium name="Pathogen Informatics"/>
            <person name="Doyle S."/>
        </authorList>
    </citation>
    <scope>NUCLEOTIDE SEQUENCE [LARGE SCALE GENOMIC DNA]</scope>
    <source>
        <strain evidence="6 7">NCTC10571</strain>
    </source>
</reference>
<name>A0A378NPX2_9FIRM</name>
<dbReference type="Pfam" id="PF04198">
    <property type="entry name" value="Sugar-bind"/>
    <property type="match status" value="1"/>
</dbReference>
<proteinExistence type="inferred from homology"/>
<dbReference type="AlphaFoldDB" id="A0A378NPX2"/>
<protein>
    <submittedName>
        <fullName evidence="6">Deoxyribonucleoside regulator</fullName>
    </submittedName>
</protein>
<dbReference type="InterPro" id="IPR051054">
    <property type="entry name" value="SorC_transcr_regulators"/>
</dbReference>
<dbReference type="Pfam" id="PF13412">
    <property type="entry name" value="HTH_24"/>
    <property type="match status" value="1"/>
</dbReference>
<evidence type="ECO:0000256" key="2">
    <source>
        <dbReference type="ARBA" id="ARBA00023015"/>
    </source>
</evidence>
<dbReference type="RefSeq" id="WP_115151078.1">
    <property type="nucleotide sequence ID" value="NZ_UGPP01000001.1"/>
</dbReference>
<dbReference type="InterPro" id="IPR037171">
    <property type="entry name" value="NagB/RpiA_transferase-like"/>
</dbReference>
<dbReference type="Gene3D" id="3.40.50.1360">
    <property type="match status" value="1"/>
</dbReference>
<organism evidence="6 7">
    <name type="scientific">Megamonas hypermegale</name>
    <dbReference type="NCBI Taxonomy" id="158847"/>
    <lineage>
        <taxon>Bacteria</taxon>
        <taxon>Bacillati</taxon>
        <taxon>Bacillota</taxon>
        <taxon>Negativicutes</taxon>
        <taxon>Selenomonadales</taxon>
        <taxon>Selenomonadaceae</taxon>
        <taxon>Megamonas</taxon>
    </lineage>
</organism>
<dbReference type="GO" id="GO:0030246">
    <property type="term" value="F:carbohydrate binding"/>
    <property type="evidence" value="ECO:0007669"/>
    <property type="project" value="InterPro"/>
</dbReference>
<evidence type="ECO:0000313" key="6">
    <source>
        <dbReference type="EMBL" id="STY70454.1"/>
    </source>
</evidence>
<dbReference type="SUPFAM" id="SSF100950">
    <property type="entry name" value="NagB/RpiA/CoA transferase-like"/>
    <property type="match status" value="1"/>
</dbReference>
<dbReference type="InterPro" id="IPR007324">
    <property type="entry name" value="Sugar-bd_dom_put"/>
</dbReference>
<dbReference type="GO" id="GO:0003677">
    <property type="term" value="F:DNA binding"/>
    <property type="evidence" value="ECO:0007669"/>
    <property type="project" value="UniProtKB-KW"/>
</dbReference>
<dbReference type="PANTHER" id="PTHR34294">
    <property type="entry name" value="TRANSCRIPTIONAL REGULATOR-RELATED"/>
    <property type="match status" value="1"/>
</dbReference>